<sequence>MSAGPGTGSRFPSWAADPSGEGFSWAQAVGGWRGAVESVLPGAVFVVLFVLTRDLRVCLAASAGTAVVFCLARLAQRQSLTQAASGLAGVAIGVVWAALSGRGENYFAWGLVTASAFAAGLLATVAARRPAVALAVGFAWGLPASWRTDVALAPLRRRCLALTWVWAGMFLIRLGVQWPLWHAGAVAQLGVAKLVLGLPLFAVVCWLTWAGLRPFASLAHAGDRTDDRGDEAGPGSRGRIPGTRPTGS</sequence>
<keyword evidence="2" id="KW-0812">Transmembrane</keyword>
<feature type="transmembrane region" description="Helical" evidence="2">
    <location>
        <begin position="31"/>
        <end position="50"/>
    </location>
</feature>
<feature type="transmembrane region" description="Helical" evidence="2">
    <location>
        <begin position="106"/>
        <end position="125"/>
    </location>
</feature>
<feature type="compositionally biased region" description="Basic and acidic residues" evidence="1">
    <location>
        <begin position="222"/>
        <end position="231"/>
    </location>
</feature>
<name>A0ABW2SKD9_9ACTO</name>
<evidence type="ECO:0000313" key="3">
    <source>
        <dbReference type="EMBL" id="MFC7580324.1"/>
    </source>
</evidence>
<feature type="transmembrane region" description="Helical" evidence="2">
    <location>
        <begin position="160"/>
        <end position="180"/>
    </location>
</feature>
<reference evidence="4" key="1">
    <citation type="journal article" date="2019" name="Int. J. Syst. Evol. Microbiol.">
        <title>The Global Catalogue of Microorganisms (GCM) 10K type strain sequencing project: providing services to taxonomists for standard genome sequencing and annotation.</title>
        <authorList>
            <consortium name="The Broad Institute Genomics Platform"/>
            <consortium name="The Broad Institute Genome Sequencing Center for Infectious Disease"/>
            <person name="Wu L."/>
            <person name="Ma J."/>
        </authorList>
    </citation>
    <scope>NUCLEOTIDE SEQUENCE [LARGE SCALE GENOMIC DNA]</scope>
    <source>
        <strain evidence="4">CCUG 56698</strain>
    </source>
</reference>
<feature type="transmembrane region" description="Helical" evidence="2">
    <location>
        <begin position="57"/>
        <end position="74"/>
    </location>
</feature>
<keyword evidence="2" id="KW-0472">Membrane</keyword>
<gene>
    <name evidence="3" type="ORF">ACFQWG_03675</name>
</gene>
<comment type="caution">
    <text evidence="3">The sequence shown here is derived from an EMBL/GenBank/DDBJ whole genome shotgun (WGS) entry which is preliminary data.</text>
</comment>
<dbReference type="Pfam" id="PF11361">
    <property type="entry name" value="DUF3159"/>
    <property type="match status" value="1"/>
</dbReference>
<evidence type="ECO:0000313" key="4">
    <source>
        <dbReference type="Proteomes" id="UP001596527"/>
    </source>
</evidence>
<evidence type="ECO:0000256" key="1">
    <source>
        <dbReference type="SAM" id="MobiDB-lite"/>
    </source>
</evidence>
<dbReference type="InterPro" id="IPR016566">
    <property type="entry name" value="UCP010219"/>
</dbReference>
<protein>
    <submittedName>
        <fullName evidence="3">DUF3159 domain-containing protein</fullName>
    </submittedName>
</protein>
<feature type="transmembrane region" description="Helical" evidence="2">
    <location>
        <begin position="131"/>
        <end position="148"/>
    </location>
</feature>
<feature type="transmembrane region" description="Helical" evidence="2">
    <location>
        <begin position="186"/>
        <end position="209"/>
    </location>
</feature>
<feature type="transmembrane region" description="Helical" evidence="2">
    <location>
        <begin position="80"/>
        <end position="99"/>
    </location>
</feature>
<feature type="region of interest" description="Disordered" evidence="1">
    <location>
        <begin position="222"/>
        <end position="248"/>
    </location>
</feature>
<dbReference type="Proteomes" id="UP001596527">
    <property type="component" value="Unassembled WGS sequence"/>
</dbReference>
<keyword evidence="2" id="KW-1133">Transmembrane helix</keyword>
<dbReference type="RefSeq" id="WP_380972218.1">
    <property type="nucleotide sequence ID" value="NZ_JBHTEF010000001.1"/>
</dbReference>
<dbReference type="EMBL" id="JBHTEF010000001">
    <property type="protein sequence ID" value="MFC7580324.1"/>
    <property type="molecule type" value="Genomic_DNA"/>
</dbReference>
<organism evidence="3 4">
    <name type="scientific">Schaalia naturae</name>
    <dbReference type="NCBI Taxonomy" id="635203"/>
    <lineage>
        <taxon>Bacteria</taxon>
        <taxon>Bacillati</taxon>
        <taxon>Actinomycetota</taxon>
        <taxon>Actinomycetes</taxon>
        <taxon>Actinomycetales</taxon>
        <taxon>Actinomycetaceae</taxon>
        <taxon>Schaalia</taxon>
    </lineage>
</organism>
<evidence type="ECO:0000256" key="2">
    <source>
        <dbReference type="SAM" id="Phobius"/>
    </source>
</evidence>
<proteinExistence type="predicted"/>
<keyword evidence="4" id="KW-1185">Reference proteome</keyword>
<accession>A0ABW2SKD9</accession>